<gene>
    <name evidence="1" type="ORF">B0H17DRAFT_1130439</name>
</gene>
<keyword evidence="2" id="KW-1185">Reference proteome</keyword>
<evidence type="ECO:0000313" key="2">
    <source>
        <dbReference type="Proteomes" id="UP001221757"/>
    </source>
</evidence>
<dbReference type="AlphaFoldDB" id="A0AAD7DQQ7"/>
<organism evidence="1 2">
    <name type="scientific">Mycena rosella</name>
    <name type="common">Pink bonnet</name>
    <name type="synonym">Agaricus rosellus</name>
    <dbReference type="NCBI Taxonomy" id="1033263"/>
    <lineage>
        <taxon>Eukaryota</taxon>
        <taxon>Fungi</taxon>
        <taxon>Dikarya</taxon>
        <taxon>Basidiomycota</taxon>
        <taxon>Agaricomycotina</taxon>
        <taxon>Agaricomycetes</taxon>
        <taxon>Agaricomycetidae</taxon>
        <taxon>Agaricales</taxon>
        <taxon>Marasmiineae</taxon>
        <taxon>Mycenaceae</taxon>
        <taxon>Mycena</taxon>
    </lineage>
</organism>
<evidence type="ECO:0000313" key="1">
    <source>
        <dbReference type="EMBL" id="KAJ7697472.1"/>
    </source>
</evidence>
<reference evidence="1" key="1">
    <citation type="submission" date="2023-03" db="EMBL/GenBank/DDBJ databases">
        <title>Massive genome expansion in bonnet fungi (Mycena s.s.) driven by repeated elements and novel gene families across ecological guilds.</title>
        <authorList>
            <consortium name="Lawrence Berkeley National Laboratory"/>
            <person name="Harder C.B."/>
            <person name="Miyauchi S."/>
            <person name="Viragh M."/>
            <person name="Kuo A."/>
            <person name="Thoen E."/>
            <person name="Andreopoulos B."/>
            <person name="Lu D."/>
            <person name="Skrede I."/>
            <person name="Drula E."/>
            <person name="Henrissat B."/>
            <person name="Morin E."/>
            <person name="Kohler A."/>
            <person name="Barry K."/>
            <person name="LaButti K."/>
            <person name="Morin E."/>
            <person name="Salamov A."/>
            <person name="Lipzen A."/>
            <person name="Mereny Z."/>
            <person name="Hegedus B."/>
            <person name="Baldrian P."/>
            <person name="Stursova M."/>
            <person name="Weitz H."/>
            <person name="Taylor A."/>
            <person name="Grigoriev I.V."/>
            <person name="Nagy L.G."/>
            <person name="Martin F."/>
            <person name="Kauserud H."/>
        </authorList>
    </citation>
    <scope>NUCLEOTIDE SEQUENCE</scope>
    <source>
        <strain evidence="1">CBHHK067</strain>
    </source>
</reference>
<dbReference type="EMBL" id="JARKIE010000030">
    <property type="protein sequence ID" value="KAJ7697472.1"/>
    <property type="molecule type" value="Genomic_DNA"/>
</dbReference>
<accession>A0AAD7DQQ7</accession>
<comment type="caution">
    <text evidence="1">The sequence shown here is derived from an EMBL/GenBank/DDBJ whole genome shotgun (WGS) entry which is preliminary data.</text>
</comment>
<protein>
    <submittedName>
        <fullName evidence="1">Uncharacterized protein</fullName>
    </submittedName>
</protein>
<dbReference type="Proteomes" id="UP001221757">
    <property type="component" value="Unassembled WGS sequence"/>
</dbReference>
<name>A0AAD7DQQ7_MYCRO</name>
<proteinExistence type="predicted"/>
<sequence length="228" mass="25222">MGEHYKNWRLCLAEDDGGVSDEMIARLQGAVTQNGLVPENAHTCGQRKAMFLSQQIEISGLGTATFEKAITMLPVISDRFEQHLSGADMRSGVAPDSHAGNTFRASSRLFTARYYKRVEHKGSSTVSYEETVPGAFKTGDLIELQVSFVAIKAAANKVKITTRLQAITLLSNEYSKSASQGRIAARATVANNVSVRRRVGYFQEDDKAERKVKRRRVDMEEGAEEMTQ</sequence>